<keyword evidence="3" id="KW-1185">Reference proteome</keyword>
<reference evidence="2 3" key="1">
    <citation type="submission" date="2020-08" db="EMBL/GenBank/DDBJ databases">
        <title>Genomic Encyclopedia of Type Strains, Phase IV (KMG-IV): sequencing the most valuable type-strain genomes for metagenomic binning, comparative biology and taxonomic classification.</title>
        <authorList>
            <person name="Goeker M."/>
        </authorList>
    </citation>
    <scope>NUCLEOTIDE SEQUENCE [LARGE SCALE GENOMIC DNA]</scope>
    <source>
        <strain evidence="2 3">DSM 18233</strain>
    </source>
</reference>
<evidence type="ECO:0000313" key="2">
    <source>
        <dbReference type="EMBL" id="MBB5190519.1"/>
    </source>
</evidence>
<proteinExistence type="predicted"/>
<organism evidence="2 3">
    <name type="scientific">Silvimonas terrae</name>
    <dbReference type="NCBI Taxonomy" id="300266"/>
    <lineage>
        <taxon>Bacteria</taxon>
        <taxon>Pseudomonadati</taxon>
        <taxon>Pseudomonadota</taxon>
        <taxon>Betaproteobacteria</taxon>
        <taxon>Neisseriales</taxon>
        <taxon>Chitinibacteraceae</taxon>
        <taxon>Silvimonas</taxon>
    </lineage>
</organism>
<dbReference type="PANTHER" id="PTHR33747">
    <property type="entry name" value="UPF0225 PROTEIN SCO1677"/>
    <property type="match status" value="1"/>
</dbReference>
<dbReference type="Proteomes" id="UP000543030">
    <property type="component" value="Unassembled WGS sequence"/>
</dbReference>
<name>A0A840RAS8_9NEIS</name>
<dbReference type="PANTHER" id="PTHR33747:SF1">
    <property type="entry name" value="ADENYLATE CYCLASE-ASSOCIATED CAP C-TERMINAL DOMAIN-CONTAINING PROTEIN"/>
    <property type="match status" value="1"/>
</dbReference>
<accession>A0A840RAS8</accession>
<dbReference type="Pfam" id="PF03695">
    <property type="entry name" value="UPF0149"/>
    <property type="match status" value="1"/>
</dbReference>
<dbReference type="InterPro" id="IPR004027">
    <property type="entry name" value="SEC_C_motif"/>
</dbReference>
<dbReference type="InterPro" id="IPR011978">
    <property type="entry name" value="YgfB-like"/>
</dbReference>
<sequence>MTVQALDDQEFDRLDTFLMCPRTPEATMDLEMLDGFLVALNIGPEEVPEDEWLPAVFDGQVPEFSDKIEADDIMDLIRRHAATVREAFSAKSRVRPGEEPLYYPLILNDEGLDEKWQETIGQYWASGFHAGVAVREEAWQNEMDESDDFYNTIARIIALELGHDPDDEEEKKLTIKQREDRLDELPWLIEELMYFWLEKRFGKVETVKNEEPKVGRNDPCPCGSGKKYKKCHGA</sequence>
<evidence type="ECO:0008006" key="4">
    <source>
        <dbReference type="Google" id="ProtNLM"/>
    </source>
</evidence>
<comment type="caution">
    <text evidence="2">The sequence shown here is derived from an EMBL/GenBank/DDBJ whole genome shotgun (WGS) entry which is preliminary data.</text>
</comment>
<dbReference type="Pfam" id="PF02810">
    <property type="entry name" value="SEC-C"/>
    <property type="match status" value="1"/>
</dbReference>
<dbReference type="AlphaFoldDB" id="A0A840RAS8"/>
<dbReference type="InterPro" id="IPR036255">
    <property type="entry name" value="YgfB-like_sf"/>
</dbReference>
<feature type="region of interest" description="Disordered" evidence="1">
    <location>
        <begin position="210"/>
        <end position="234"/>
    </location>
</feature>
<dbReference type="NCBIfam" id="TIGR02292">
    <property type="entry name" value="ygfB_yecA"/>
    <property type="match status" value="1"/>
</dbReference>
<gene>
    <name evidence="2" type="ORF">HNQ50_001241</name>
</gene>
<dbReference type="Gene3D" id="3.10.450.50">
    <property type="match status" value="1"/>
</dbReference>
<dbReference type="SUPFAM" id="SSF101327">
    <property type="entry name" value="YgfB-like"/>
    <property type="match status" value="1"/>
</dbReference>
<dbReference type="SUPFAM" id="SSF103642">
    <property type="entry name" value="Sec-C motif"/>
    <property type="match status" value="1"/>
</dbReference>
<evidence type="ECO:0000256" key="1">
    <source>
        <dbReference type="SAM" id="MobiDB-lite"/>
    </source>
</evidence>
<dbReference type="RefSeq" id="WP_184098623.1">
    <property type="nucleotide sequence ID" value="NZ_JACHHN010000002.1"/>
</dbReference>
<protein>
    <recommendedName>
        <fullName evidence="4">YecA family protein</fullName>
    </recommendedName>
</protein>
<evidence type="ECO:0000313" key="3">
    <source>
        <dbReference type="Proteomes" id="UP000543030"/>
    </source>
</evidence>
<dbReference type="EMBL" id="JACHHN010000002">
    <property type="protein sequence ID" value="MBB5190519.1"/>
    <property type="molecule type" value="Genomic_DNA"/>
</dbReference>